<dbReference type="GeneID" id="25256874"/>
<accession>U6LB42</accession>
<dbReference type="AlphaFoldDB" id="U6LB42"/>
<evidence type="ECO:0000313" key="2">
    <source>
        <dbReference type="Proteomes" id="UP000030747"/>
    </source>
</evidence>
<reference evidence="1" key="2">
    <citation type="submission" date="2013-10" db="EMBL/GenBank/DDBJ databases">
        <authorList>
            <person name="Aslett M."/>
        </authorList>
    </citation>
    <scope>NUCLEOTIDE SEQUENCE [LARGE SCALE GENOMIC DNA]</scope>
    <source>
        <strain evidence="1">Houghton</strain>
    </source>
</reference>
<proteinExistence type="predicted"/>
<gene>
    <name evidence="1" type="ORF">ETH_00039165</name>
</gene>
<dbReference type="OrthoDB" id="348538at2759"/>
<feature type="non-terminal residue" evidence="1">
    <location>
        <position position="52"/>
    </location>
</feature>
<dbReference type="RefSeq" id="XP_013235702.1">
    <property type="nucleotide sequence ID" value="XM_013380248.1"/>
</dbReference>
<dbReference type="InterPro" id="IPR011009">
    <property type="entry name" value="Kinase-like_dom_sf"/>
</dbReference>
<dbReference type="EMBL" id="HG677885">
    <property type="protein sequence ID" value="CDJ44955.1"/>
    <property type="molecule type" value="Genomic_DNA"/>
</dbReference>
<reference evidence="1" key="1">
    <citation type="submission" date="2013-10" db="EMBL/GenBank/DDBJ databases">
        <title>Genomic analysis of the causative agents of coccidiosis in chickens.</title>
        <authorList>
            <person name="Reid A.J."/>
            <person name="Blake D."/>
            <person name="Billington K."/>
            <person name="Browne H."/>
            <person name="Dunn M."/>
            <person name="Hung S."/>
            <person name="Kawahara F."/>
            <person name="Miranda-Saavedra D."/>
            <person name="Mourier T."/>
            <person name="Nagra H."/>
            <person name="Otto T.D."/>
            <person name="Rawlings N."/>
            <person name="Sanchez A."/>
            <person name="Sanders M."/>
            <person name="Subramaniam C."/>
            <person name="Tay Y."/>
            <person name="Dear P."/>
            <person name="Doerig C."/>
            <person name="Gruber A."/>
            <person name="Parkinson J."/>
            <person name="Shirley M."/>
            <person name="Wan K.L."/>
            <person name="Berriman M."/>
            <person name="Tomley F."/>
            <person name="Pain A."/>
        </authorList>
    </citation>
    <scope>NUCLEOTIDE SEQUENCE [LARGE SCALE GENOMIC DNA]</scope>
    <source>
        <strain evidence="1">Houghton</strain>
    </source>
</reference>
<dbReference type="SUPFAM" id="SSF56112">
    <property type="entry name" value="Protein kinase-like (PK-like)"/>
    <property type="match status" value="1"/>
</dbReference>
<sequence>MQVDALGLDLLARLLHVSPSRRLSAHAALSHPWFHDLPFEQMNRLGLSFHLS</sequence>
<evidence type="ECO:0000313" key="1">
    <source>
        <dbReference type="EMBL" id="CDJ44955.1"/>
    </source>
</evidence>
<dbReference type="Gene3D" id="1.10.510.10">
    <property type="entry name" value="Transferase(Phosphotransferase) domain 1"/>
    <property type="match status" value="1"/>
</dbReference>
<dbReference type="Proteomes" id="UP000030747">
    <property type="component" value="Unassembled WGS sequence"/>
</dbReference>
<organism evidence="1 2">
    <name type="scientific">Eimeria tenella</name>
    <name type="common">Coccidian parasite</name>
    <dbReference type="NCBI Taxonomy" id="5802"/>
    <lineage>
        <taxon>Eukaryota</taxon>
        <taxon>Sar</taxon>
        <taxon>Alveolata</taxon>
        <taxon>Apicomplexa</taxon>
        <taxon>Conoidasida</taxon>
        <taxon>Coccidia</taxon>
        <taxon>Eucoccidiorida</taxon>
        <taxon>Eimeriorina</taxon>
        <taxon>Eimeriidae</taxon>
        <taxon>Eimeria</taxon>
    </lineage>
</organism>
<protein>
    <submittedName>
        <fullName evidence="1">Uncharacterized protein</fullName>
    </submittedName>
</protein>
<name>U6LB42_EIMTE</name>
<keyword evidence="2" id="KW-1185">Reference proteome</keyword>